<dbReference type="SUPFAM" id="SSF52540">
    <property type="entry name" value="P-loop containing nucleoside triphosphate hydrolases"/>
    <property type="match status" value="1"/>
</dbReference>
<dbReference type="Pfam" id="PF00989">
    <property type="entry name" value="PAS"/>
    <property type="match status" value="1"/>
</dbReference>
<dbReference type="SMART" id="SM00382">
    <property type="entry name" value="AAA"/>
    <property type="match status" value="1"/>
</dbReference>
<evidence type="ECO:0000259" key="6">
    <source>
        <dbReference type="PROSITE" id="PS50112"/>
    </source>
</evidence>
<dbReference type="AlphaFoldDB" id="C0GJX6"/>
<dbReference type="Gene3D" id="3.30.450.20">
    <property type="entry name" value="PAS domain"/>
    <property type="match status" value="1"/>
</dbReference>
<keyword evidence="8" id="KW-1185">Reference proteome</keyword>
<evidence type="ECO:0000256" key="1">
    <source>
        <dbReference type="ARBA" id="ARBA00022741"/>
    </source>
</evidence>
<dbReference type="Gene3D" id="1.10.8.60">
    <property type="match status" value="1"/>
</dbReference>
<dbReference type="PRINTS" id="PR01590">
    <property type="entry name" value="HTHFIS"/>
</dbReference>
<dbReference type="SUPFAM" id="SSF46689">
    <property type="entry name" value="Homeodomain-like"/>
    <property type="match status" value="1"/>
</dbReference>
<dbReference type="CDD" id="cd00009">
    <property type="entry name" value="AAA"/>
    <property type="match status" value="1"/>
</dbReference>
<comment type="caution">
    <text evidence="7">The sequence shown here is derived from an EMBL/GenBank/DDBJ whole genome shotgun (WGS) entry which is preliminary data.</text>
</comment>
<dbReference type="InterPro" id="IPR027417">
    <property type="entry name" value="P-loop_NTPase"/>
</dbReference>
<dbReference type="Gene3D" id="3.40.50.300">
    <property type="entry name" value="P-loop containing nucleotide triphosphate hydrolases"/>
    <property type="match status" value="1"/>
</dbReference>
<evidence type="ECO:0000256" key="4">
    <source>
        <dbReference type="ARBA" id="ARBA00023163"/>
    </source>
</evidence>
<keyword evidence="4" id="KW-0804">Transcription</keyword>
<dbReference type="GO" id="GO:0005524">
    <property type="term" value="F:ATP binding"/>
    <property type="evidence" value="ECO:0007669"/>
    <property type="project" value="UniProtKB-KW"/>
</dbReference>
<keyword evidence="2" id="KW-0067">ATP-binding</keyword>
<keyword evidence="3" id="KW-0805">Transcription regulation</keyword>
<dbReference type="eggNOG" id="COG3829">
    <property type="taxonomic scope" value="Bacteria"/>
</dbReference>
<dbReference type="InterPro" id="IPR002078">
    <property type="entry name" value="Sigma_54_int"/>
</dbReference>
<proteinExistence type="predicted"/>
<dbReference type="PROSITE" id="PS50045">
    <property type="entry name" value="SIGMA54_INTERACT_4"/>
    <property type="match status" value="1"/>
</dbReference>
<evidence type="ECO:0000256" key="2">
    <source>
        <dbReference type="ARBA" id="ARBA00022840"/>
    </source>
</evidence>
<dbReference type="STRING" id="555088.DealDRAFT_2785"/>
<feature type="domain" description="PAS" evidence="6">
    <location>
        <begin position="19"/>
        <end position="57"/>
    </location>
</feature>
<feature type="domain" description="Sigma-54 factor interaction" evidence="5">
    <location>
        <begin position="146"/>
        <end position="376"/>
    </location>
</feature>
<dbReference type="PANTHER" id="PTHR32071:SF121">
    <property type="entry name" value="SIGMA L-DEPENDENT TRANSCRIPTIONAL REGULATOR YQIR-RELATED"/>
    <property type="match status" value="1"/>
</dbReference>
<dbReference type="InterPro" id="IPR009057">
    <property type="entry name" value="Homeodomain-like_sf"/>
</dbReference>
<dbReference type="PROSITE" id="PS00688">
    <property type="entry name" value="SIGMA54_INTERACT_3"/>
    <property type="match status" value="1"/>
</dbReference>
<sequence>MGMRNDRPDDELRLILWTIINSIEDAISVVDENGIGILFNKAYCKLTGLRETDVLNKPAEVDIAEGESVHMKVLETGKSIKGVPMKVGPYKRHVMVSCAPLLMHGRLRGSVGIIHDVSEIRALMEELQRTKQKVRQLESKYSFNDIIGKSAALQQAIELAQLAAATPANVLLRGDCGTGKELFAHAIHEASPRRNQQFIRVNCSALPESLLESELFGYTEGAFTGARKHGKKGLFEEACGGTIFLDEIGSMELSLQAKLLRVLQEGEIVRIGEARPIPVDVRIIAATNANLEALITAGKFRKDLYYRLNVFPILIPPLAERKDDVPLLAQYYLNRMGQDYNRLGAKLSPQAAEMLRQYHWPGNVRELKNVIARALINLKQNETVVQTHHLVFSLLNGDEAVMEKEQRSCAYGGEPLDVLHARWEKSVLMSALQAADGNKTEAAKALNISIRNLYNKLNRYGIK</sequence>
<dbReference type="InterPro" id="IPR002197">
    <property type="entry name" value="HTH_Fis"/>
</dbReference>
<keyword evidence="1" id="KW-0547">Nucleotide-binding</keyword>
<dbReference type="InterPro" id="IPR000014">
    <property type="entry name" value="PAS"/>
</dbReference>
<dbReference type="InterPro" id="IPR003593">
    <property type="entry name" value="AAA+_ATPase"/>
</dbReference>
<dbReference type="Gene3D" id="1.10.10.60">
    <property type="entry name" value="Homeodomain-like"/>
    <property type="match status" value="1"/>
</dbReference>
<dbReference type="InterPro" id="IPR035965">
    <property type="entry name" value="PAS-like_dom_sf"/>
</dbReference>
<dbReference type="CDD" id="cd00130">
    <property type="entry name" value="PAS"/>
    <property type="match status" value="1"/>
</dbReference>
<dbReference type="NCBIfam" id="TIGR00229">
    <property type="entry name" value="sensory_box"/>
    <property type="match status" value="1"/>
</dbReference>
<dbReference type="InterPro" id="IPR013767">
    <property type="entry name" value="PAS_fold"/>
</dbReference>
<accession>C0GJX6</accession>
<dbReference type="EMBL" id="ACJM01000019">
    <property type="protein sequence ID" value="EEG76345.1"/>
    <property type="molecule type" value="Genomic_DNA"/>
</dbReference>
<evidence type="ECO:0000313" key="7">
    <source>
        <dbReference type="EMBL" id="EEG76345.1"/>
    </source>
</evidence>
<dbReference type="Pfam" id="PF25601">
    <property type="entry name" value="AAA_lid_14"/>
    <property type="match status" value="1"/>
</dbReference>
<reference evidence="7 8" key="1">
    <citation type="submission" date="2009-02" db="EMBL/GenBank/DDBJ databases">
        <title>Sequencing of the draft genome and assembly of Dethiobacter alkaliphilus AHT 1.</title>
        <authorList>
            <consortium name="US DOE Joint Genome Institute (JGI-PGF)"/>
            <person name="Lucas S."/>
            <person name="Copeland A."/>
            <person name="Lapidus A."/>
            <person name="Glavina del Rio T."/>
            <person name="Dalin E."/>
            <person name="Tice H."/>
            <person name="Bruce D."/>
            <person name="Goodwin L."/>
            <person name="Pitluck S."/>
            <person name="Larimer F."/>
            <person name="Land M.L."/>
            <person name="Hauser L."/>
            <person name="Muyzer G."/>
        </authorList>
    </citation>
    <scope>NUCLEOTIDE SEQUENCE [LARGE SCALE GENOMIC DNA]</scope>
    <source>
        <strain evidence="7 8">AHT 1</strain>
    </source>
</reference>
<evidence type="ECO:0000259" key="5">
    <source>
        <dbReference type="PROSITE" id="PS50045"/>
    </source>
</evidence>
<protein>
    <submittedName>
        <fullName evidence="7">PAS modulated sigma54 specific transcriptional regulator, Fis family</fullName>
    </submittedName>
</protein>
<dbReference type="Pfam" id="PF00158">
    <property type="entry name" value="Sigma54_activat"/>
    <property type="match status" value="1"/>
</dbReference>
<dbReference type="InterPro" id="IPR058031">
    <property type="entry name" value="AAA_lid_NorR"/>
</dbReference>
<dbReference type="SUPFAM" id="SSF55785">
    <property type="entry name" value="PYP-like sensor domain (PAS domain)"/>
    <property type="match status" value="1"/>
</dbReference>
<evidence type="ECO:0000256" key="3">
    <source>
        <dbReference type="ARBA" id="ARBA00023015"/>
    </source>
</evidence>
<dbReference type="PROSITE" id="PS50112">
    <property type="entry name" value="PAS"/>
    <property type="match status" value="1"/>
</dbReference>
<dbReference type="FunFam" id="3.40.50.300:FF:000006">
    <property type="entry name" value="DNA-binding transcriptional regulator NtrC"/>
    <property type="match status" value="1"/>
</dbReference>
<dbReference type="GO" id="GO:0043565">
    <property type="term" value="F:sequence-specific DNA binding"/>
    <property type="evidence" value="ECO:0007669"/>
    <property type="project" value="InterPro"/>
</dbReference>
<dbReference type="PANTHER" id="PTHR32071">
    <property type="entry name" value="TRANSCRIPTIONAL REGULATORY PROTEIN"/>
    <property type="match status" value="1"/>
</dbReference>
<dbReference type="InterPro" id="IPR025944">
    <property type="entry name" value="Sigma_54_int_dom_CS"/>
</dbReference>
<evidence type="ECO:0000313" key="8">
    <source>
        <dbReference type="Proteomes" id="UP000006443"/>
    </source>
</evidence>
<dbReference type="Pfam" id="PF02954">
    <property type="entry name" value="HTH_8"/>
    <property type="match status" value="1"/>
</dbReference>
<name>C0GJX6_DETAL</name>
<dbReference type="GO" id="GO:0006355">
    <property type="term" value="P:regulation of DNA-templated transcription"/>
    <property type="evidence" value="ECO:0007669"/>
    <property type="project" value="InterPro"/>
</dbReference>
<gene>
    <name evidence="7" type="ORF">DealDRAFT_2785</name>
</gene>
<organism evidence="7 8">
    <name type="scientific">Dethiobacter alkaliphilus AHT 1</name>
    <dbReference type="NCBI Taxonomy" id="555088"/>
    <lineage>
        <taxon>Bacteria</taxon>
        <taxon>Bacillati</taxon>
        <taxon>Bacillota</taxon>
        <taxon>Dethiobacteria</taxon>
        <taxon>Dethiobacterales</taxon>
        <taxon>Dethiobacteraceae</taxon>
        <taxon>Dethiobacter</taxon>
    </lineage>
</organism>
<dbReference type="Proteomes" id="UP000006443">
    <property type="component" value="Unassembled WGS sequence"/>
</dbReference>